<feature type="compositionally biased region" description="Basic residues" evidence="1">
    <location>
        <begin position="339"/>
        <end position="348"/>
    </location>
</feature>
<accession>A0A9P5YP59</accession>
<protein>
    <submittedName>
        <fullName evidence="2">Uncharacterized protein</fullName>
    </submittedName>
</protein>
<keyword evidence="3" id="KW-1185">Reference proteome</keyword>
<feature type="region of interest" description="Disordered" evidence="1">
    <location>
        <begin position="172"/>
        <end position="191"/>
    </location>
</feature>
<reference evidence="2" key="1">
    <citation type="submission" date="2020-11" db="EMBL/GenBank/DDBJ databases">
        <authorList>
            <consortium name="DOE Joint Genome Institute"/>
            <person name="Ahrendt S."/>
            <person name="Riley R."/>
            <person name="Andreopoulos W."/>
            <person name="Labutti K."/>
            <person name="Pangilinan J."/>
            <person name="Ruiz-Duenas F.J."/>
            <person name="Barrasa J.M."/>
            <person name="Sanchez-Garcia M."/>
            <person name="Camarero S."/>
            <person name="Miyauchi S."/>
            <person name="Serrano A."/>
            <person name="Linde D."/>
            <person name="Babiker R."/>
            <person name="Drula E."/>
            <person name="Ayuso-Fernandez I."/>
            <person name="Pacheco R."/>
            <person name="Padilla G."/>
            <person name="Ferreira P."/>
            <person name="Barriuso J."/>
            <person name="Kellner H."/>
            <person name="Castanera R."/>
            <person name="Alfaro M."/>
            <person name="Ramirez L."/>
            <person name="Pisabarro A.G."/>
            <person name="Kuo A."/>
            <person name="Tritt A."/>
            <person name="Lipzen A."/>
            <person name="He G."/>
            <person name="Yan M."/>
            <person name="Ng V."/>
            <person name="Cullen D."/>
            <person name="Martin F."/>
            <person name="Rosso M.-N."/>
            <person name="Henrissat B."/>
            <person name="Hibbett D."/>
            <person name="Martinez A.T."/>
            <person name="Grigoriev I.V."/>
        </authorList>
    </citation>
    <scope>NUCLEOTIDE SEQUENCE</scope>
    <source>
        <strain evidence="2">CIRM-BRFM 674</strain>
    </source>
</reference>
<dbReference type="AlphaFoldDB" id="A0A9P5YP59"/>
<organism evidence="2 3">
    <name type="scientific">Pholiota conissans</name>
    <dbReference type="NCBI Taxonomy" id="109636"/>
    <lineage>
        <taxon>Eukaryota</taxon>
        <taxon>Fungi</taxon>
        <taxon>Dikarya</taxon>
        <taxon>Basidiomycota</taxon>
        <taxon>Agaricomycotina</taxon>
        <taxon>Agaricomycetes</taxon>
        <taxon>Agaricomycetidae</taxon>
        <taxon>Agaricales</taxon>
        <taxon>Agaricineae</taxon>
        <taxon>Strophariaceae</taxon>
        <taxon>Pholiota</taxon>
    </lineage>
</organism>
<name>A0A9P5YP59_9AGAR</name>
<proteinExistence type="predicted"/>
<evidence type="ECO:0000256" key="1">
    <source>
        <dbReference type="SAM" id="MobiDB-lite"/>
    </source>
</evidence>
<gene>
    <name evidence="2" type="ORF">BDN70DRAFT_901582</name>
</gene>
<sequence>MHTHAPGLLSLHPYWAPSSSLVGVVYPRRVLVLVGRFRCCSSSLVVRRRSSFVVARHSSSLVMHPRRYCRLSRLRCRGVTAGAGGAATTGAAAAEGLRAATSVMTWQRTDPPPQLREVRAGRGWGGSSMDPPSQLGVRWKRTKERGAGRRTTAAAVRCAHAVGMLRGRGGAVSGVEGGGRRRAPCGSPAPGSPLSSYPLVFRNPGPHRCRKRRGEGMWARSRDAKMADRGEKERRGDPGAGDPQGGVYEHPIAHPTPFADHSSTAFAPPLSTGMWATRSRNEGETHQVHPSTNPLLPPTPRDARTYDGGCCEESLRAATSSRRGGTHGLFAASARKPKVPLLPRHHPSPSHPAVTVPNDKQRRPKPNDKPQRMKAPDAGTRRQPATTKAPSGDAGTATCAVDASGGRVWRMERKKVGVLKEEEVRLLLLTVSDSVERGPAASSPPIGQEIQTQLRGVAALAELPLWMQLLSWTTARHPYIILTDKAGKAGAESVTGWRGCQSHLHFTGLLQEIDGAALFPGPPRWEGIGPAVWGALCCCIVGCRNRPYTLPHSNGATTVATRVYAQAHCVGNRGVGCISFGMRNVPGYLKLS</sequence>
<feature type="region of interest" description="Disordered" evidence="1">
    <location>
        <begin position="339"/>
        <end position="398"/>
    </location>
</feature>
<dbReference type="EMBL" id="MU155751">
    <property type="protein sequence ID" value="KAF9471140.1"/>
    <property type="molecule type" value="Genomic_DNA"/>
</dbReference>
<feature type="compositionally biased region" description="Basic and acidic residues" evidence="1">
    <location>
        <begin position="220"/>
        <end position="237"/>
    </location>
</feature>
<comment type="caution">
    <text evidence="2">The sequence shown here is derived from an EMBL/GenBank/DDBJ whole genome shotgun (WGS) entry which is preliminary data.</text>
</comment>
<feature type="region of interest" description="Disordered" evidence="1">
    <location>
        <begin position="196"/>
        <end position="308"/>
    </location>
</feature>
<feature type="compositionally biased region" description="Basic and acidic residues" evidence="1">
    <location>
        <begin position="359"/>
        <end position="375"/>
    </location>
</feature>
<evidence type="ECO:0000313" key="2">
    <source>
        <dbReference type="EMBL" id="KAF9471140.1"/>
    </source>
</evidence>
<evidence type="ECO:0000313" key="3">
    <source>
        <dbReference type="Proteomes" id="UP000807469"/>
    </source>
</evidence>
<dbReference type="Proteomes" id="UP000807469">
    <property type="component" value="Unassembled WGS sequence"/>
</dbReference>